<feature type="domain" description="HTH tetR-type" evidence="6">
    <location>
        <begin position="23"/>
        <end position="83"/>
    </location>
</feature>
<dbReference type="PROSITE" id="PS50977">
    <property type="entry name" value="HTH_TETR_2"/>
    <property type="match status" value="1"/>
</dbReference>
<keyword evidence="2 4" id="KW-0238">DNA-binding</keyword>
<dbReference type="SUPFAM" id="SSF46689">
    <property type="entry name" value="Homeodomain-like"/>
    <property type="match status" value="1"/>
</dbReference>
<accession>A0A1H7XHR0</accession>
<dbReference type="Pfam" id="PF02909">
    <property type="entry name" value="TetR_C_1"/>
    <property type="match status" value="1"/>
</dbReference>
<evidence type="ECO:0000256" key="3">
    <source>
        <dbReference type="ARBA" id="ARBA00023163"/>
    </source>
</evidence>
<evidence type="ECO:0000256" key="4">
    <source>
        <dbReference type="PROSITE-ProRule" id="PRU00335"/>
    </source>
</evidence>
<dbReference type="eggNOG" id="COG1309">
    <property type="taxonomic scope" value="Bacteria"/>
</dbReference>
<dbReference type="GO" id="GO:0045892">
    <property type="term" value="P:negative regulation of DNA-templated transcription"/>
    <property type="evidence" value="ECO:0007669"/>
    <property type="project" value="InterPro"/>
</dbReference>
<dbReference type="GO" id="GO:0003700">
    <property type="term" value="F:DNA-binding transcription factor activity"/>
    <property type="evidence" value="ECO:0007669"/>
    <property type="project" value="TreeGrafter"/>
</dbReference>
<dbReference type="Gene3D" id="1.10.10.60">
    <property type="entry name" value="Homeodomain-like"/>
    <property type="match status" value="1"/>
</dbReference>
<dbReference type="InterPro" id="IPR004111">
    <property type="entry name" value="Repressor_TetR_C"/>
</dbReference>
<dbReference type="SUPFAM" id="SSF48498">
    <property type="entry name" value="Tetracyclin repressor-like, C-terminal domain"/>
    <property type="match status" value="1"/>
</dbReference>
<dbReference type="EMBL" id="FOAZ01000024">
    <property type="protein sequence ID" value="SEM33134.1"/>
    <property type="molecule type" value="Genomic_DNA"/>
</dbReference>
<feature type="DNA-binding region" description="H-T-H motif" evidence="4">
    <location>
        <begin position="46"/>
        <end position="65"/>
    </location>
</feature>
<proteinExistence type="predicted"/>
<organism evidence="7 8">
    <name type="scientific">Streptacidiphilus jiangxiensis</name>
    <dbReference type="NCBI Taxonomy" id="235985"/>
    <lineage>
        <taxon>Bacteria</taxon>
        <taxon>Bacillati</taxon>
        <taxon>Actinomycetota</taxon>
        <taxon>Actinomycetes</taxon>
        <taxon>Kitasatosporales</taxon>
        <taxon>Streptomycetaceae</taxon>
        <taxon>Streptacidiphilus</taxon>
    </lineage>
</organism>
<sequence length="233" mass="25448">MPEQSETSIWLRPERSGRGPAPGFDRDRLAETGVELADAQGLAAVTMRAVARSLGSAPASLYRYVTTRDELIELMVDRVNAEISYEGIGGRAWLDDLLLLARQARGVCLRHPWLLDVFNGSVPVGPHTLGFLDRCLATLVDLPLSGRQKLEGVSVLMSLITSLVRAQLAQQEDAEEPPPWRRAQQLYLAHVAATGEQPHLAAALIDARPSKGSKSPDELFDRIVTRALRGLLA</sequence>
<dbReference type="GO" id="GO:0000976">
    <property type="term" value="F:transcription cis-regulatory region binding"/>
    <property type="evidence" value="ECO:0007669"/>
    <property type="project" value="TreeGrafter"/>
</dbReference>
<dbReference type="Gene3D" id="1.10.357.10">
    <property type="entry name" value="Tetracycline Repressor, domain 2"/>
    <property type="match status" value="1"/>
</dbReference>
<gene>
    <name evidence="7" type="ORF">SAMN05414137_12421</name>
</gene>
<evidence type="ECO:0000256" key="5">
    <source>
        <dbReference type="SAM" id="MobiDB-lite"/>
    </source>
</evidence>
<protein>
    <submittedName>
        <fullName evidence="7">Regulatory protein, tetR family</fullName>
    </submittedName>
</protein>
<keyword evidence="1" id="KW-0805">Transcription regulation</keyword>
<dbReference type="STRING" id="235985.SAMN05414137_12421"/>
<dbReference type="InterPro" id="IPR050109">
    <property type="entry name" value="HTH-type_TetR-like_transc_reg"/>
</dbReference>
<dbReference type="InterPro" id="IPR009057">
    <property type="entry name" value="Homeodomain-like_sf"/>
</dbReference>
<dbReference type="Proteomes" id="UP000183015">
    <property type="component" value="Unassembled WGS sequence"/>
</dbReference>
<dbReference type="PANTHER" id="PTHR30055:SF151">
    <property type="entry name" value="TRANSCRIPTIONAL REGULATORY PROTEIN"/>
    <property type="match status" value="1"/>
</dbReference>
<dbReference type="InterPro" id="IPR036271">
    <property type="entry name" value="Tet_transcr_reg_TetR-rel_C_sf"/>
</dbReference>
<name>A0A1H7XHR0_STRJI</name>
<evidence type="ECO:0000256" key="1">
    <source>
        <dbReference type="ARBA" id="ARBA00023015"/>
    </source>
</evidence>
<evidence type="ECO:0000313" key="7">
    <source>
        <dbReference type="EMBL" id="SEM33134.1"/>
    </source>
</evidence>
<dbReference type="AlphaFoldDB" id="A0A1H7XHR0"/>
<reference evidence="8" key="1">
    <citation type="submission" date="2016-10" db="EMBL/GenBank/DDBJ databases">
        <authorList>
            <person name="Varghese N."/>
        </authorList>
    </citation>
    <scope>NUCLEOTIDE SEQUENCE [LARGE SCALE GENOMIC DNA]</scope>
    <source>
        <strain evidence="8">DSM 45096 / BCRC 16803 / CGMCC 4.1857 / CIP 109030 / JCM 12277 / KCTC 19219 / NBRC 100920 / 33214</strain>
    </source>
</reference>
<feature type="region of interest" description="Disordered" evidence="5">
    <location>
        <begin position="1"/>
        <end position="25"/>
    </location>
</feature>
<dbReference type="RefSeq" id="WP_042449850.1">
    <property type="nucleotide sequence ID" value="NZ_BBPN01000017.1"/>
</dbReference>
<evidence type="ECO:0000313" key="8">
    <source>
        <dbReference type="Proteomes" id="UP000183015"/>
    </source>
</evidence>
<keyword evidence="8" id="KW-1185">Reference proteome</keyword>
<keyword evidence="3" id="KW-0804">Transcription</keyword>
<dbReference type="PANTHER" id="PTHR30055">
    <property type="entry name" value="HTH-TYPE TRANSCRIPTIONAL REGULATOR RUTR"/>
    <property type="match status" value="1"/>
</dbReference>
<dbReference type="Pfam" id="PF00440">
    <property type="entry name" value="TetR_N"/>
    <property type="match status" value="1"/>
</dbReference>
<evidence type="ECO:0000259" key="6">
    <source>
        <dbReference type="PROSITE" id="PS50977"/>
    </source>
</evidence>
<dbReference type="InterPro" id="IPR001647">
    <property type="entry name" value="HTH_TetR"/>
</dbReference>
<evidence type="ECO:0000256" key="2">
    <source>
        <dbReference type="ARBA" id="ARBA00023125"/>
    </source>
</evidence>